<proteinExistence type="predicted"/>
<dbReference type="Gene3D" id="3.40.30.10">
    <property type="entry name" value="Glutaredoxin"/>
    <property type="match status" value="1"/>
</dbReference>
<protein>
    <submittedName>
        <fullName evidence="3">Thiol-disulfide isomerase or thioredoxin</fullName>
    </submittedName>
</protein>
<organism evidence="3 4">
    <name type="scientific">Chitinophaga niabensis</name>
    <dbReference type="NCBI Taxonomy" id="536979"/>
    <lineage>
        <taxon>Bacteria</taxon>
        <taxon>Pseudomonadati</taxon>
        <taxon>Bacteroidota</taxon>
        <taxon>Chitinophagia</taxon>
        <taxon>Chitinophagales</taxon>
        <taxon>Chitinophagaceae</taxon>
        <taxon>Chitinophaga</taxon>
    </lineage>
</organism>
<feature type="domain" description="Thioredoxin" evidence="2">
    <location>
        <begin position="8"/>
        <end position="167"/>
    </location>
</feature>
<dbReference type="RefSeq" id="WP_074239550.1">
    <property type="nucleotide sequence ID" value="NZ_FSRA01000001.1"/>
</dbReference>
<keyword evidence="3" id="KW-0413">Isomerase</keyword>
<dbReference type="PANTHER" id="PTHR42852:SF17">
    <property type="entry name" value="THIOREDOXIN-LIKE PROTEIN HI_1115"/>
    <property type="match status" value="1"/>
</dbReference>
<dbReference type="STRING" id="536979.SAMN04488055_2491"/>
<evidence type="ECO:0000313" key="4">
    <source>
        <dbReference type="Proteomes" id="UP000185003"/>
    </source>
</evidence>
<evidence type="ECO:0000313" key="3">
    <source>
        <dbReference type="EMBL" id="SIO00514.1"/>
    </source>
</evidence>
<dbReference type="GO" id="GO:0016491">
    <property type="term" value="F:oxidoreductase activity"/>
    <property type="evidence" value="ECO:0007669"/>
    <property type="project" value="InterPro"/>
</dbReference>
<dbReference type="InterPro" id="IPR050553">
    <property type="entry name" value="Thioredoxin_ResA/DsbE_sf"/>
</dbReference>
<dbReference type="AlphaFoldDB" id="A0A1N6FZ20"/>
<dbReference type="GO" id="GO:0016853">
    <property type="term" value="F:isomerase activity"/>
    <property type="evidence" value="ECO:0007669"/>
    <property type="project" value="UniProtKB-KW"/>
</dbReference>
<gene>
    <name evidence="3" type="ORF">SAMN04488055_2491</name>
</gene>
<feature type="signal peptide" evidence="1">
    <location>
        <begin position="1"/>
        <end position="20"/>
    </location>
</feature>
<keyword evidence="1" id="KW-0732">Signal</keyword>
<dbReference type="Proteomes" id="UP000185003">
    <property type="component" value="Unassembled WGS sequence"/>
</dbReference>
<dbReference type="InterPro" id="IPR000866">
    <property type="entry name" value="AhpC/TSA"/>
</dbReference>
<evidence type="ECO:0000259" key="2">
    <source>
        <dbReference type="PROSITE" id="PS51352"/>
    </source>
</evidence>
<name>A0A1N6FZ20_9BACT</name>
<evidence type="ECO:0000256" key="1">
    <source>
        <dbReference type="SAM" id="SignalP"/>
    </source>
</evidence>
<feature type="chain" id="PRO_5012432841" evidence="1">
    <location>
        <begin position="21"/>
        <end position="396"/>
    </location>
</feature>
<dbReference type="InterPro" id="IPR036249">
    <property type="entry name" value="Thioredoxin-like_sf"/>
</dbReference>
<accession>A0A1N6FZ20</accession>
<dbReference type="CDD" id="cd02966">
    <property type="entry name" value="TlpA_like_family"/>
    <property type="match status" value="1"/>
</dbReference>
<dbReference type="InterPro" id="IPR013766">
    <property type="entry name" value="Thioredoxin_domain"/>
</dbReference>
<dbReference type="PROSITE" id="PS51352">
    <property type="entry name" value="THIOREDOXIN_2"/>
    <property type="match status" value="1"/>
</dbReference>
<sequence>MQRKFILLLFSLTCSLQTFPQIKSGENVLPLNITHWISNVPPDKNLRGKFLVVDFWATWCAPCIAGVPHFNSIANSYKQDNRLRFLSLTDENEAKVKKLLAKVVFTTAVVSDTTGKTFKNFRISSIPFCALIDDRMQVQWAGAAYELTEGMITDFLARKKVVAPPSANLAVRTSPIYDSLKIVFNSVQDNQDIKEYFSVGPLESVPRGSGFLFTRPGKLYNETRIGINTQYAFAQLLNVSNIQVVLPPAMINSFLSYCYKSEKKTEAGHVLDTLMNNFELKLETRDSLLEVLTLEVTDTIKLLANLADPKAIQSKVSDADGVVSLENHSLAAMIIPLQGPFPGMVVLKNSEPFSKRRFNLTIFTKDLSKLQESLLPMGITATLGKQMQKVYYFGYK</sequence>
<dbReference type="Pfam" id="PF00578">
    <property type="entry name" value="AhpC-TSA"/>
    <property type="match status" value="1"/>
</dbReference>
<dbReference type="OrthoDB" id="9802923at2"/>
<dbReference type="PANTHER" id="PTHR42852">
    <property type="entry name" value="THIOL:DISULFIDE INTERCHANGE PROTEIN DSBE"/>
    <property type="match status" value="1"/>
</dbReference>
<dbReference type="EMBL" id="FSRA01000001">
    <property type="protein sequence ID" value="SIO00514.1"/>
    <property type="molecule type" value="Genomic_DNA"/>
</dbReference>
<dbReference type="SUPFAM" id="SSF52833">
    <property type="entry name" value="Thioredoxin-like"/>
    <property type="match status" value="1"/>
</dbReference>
<keyword evidence="4" id="KW-1185">Reference proteome</keyword>
<dbReference type="GO" id="GO:0016209">
    <property type="term" value="F:antioxidant activity"/>
    <property type="evidence" value="ECO:0007669"/>
    <property type="project" value="InterPro"/>
</dbReference>
<reference evidence="3 4" key="1">
    <citation type="submission" date="2016-11" db="EMBL/GenBank/DDBJ databases">
        <authorList>
            <person name="Jaros S."/>
            <person name="Januszkiewicz K."/>
            <person name="Wedrychowicz H."/>
        </authorList>
    </citation>
    <scope>NUCLEOTIDE SEQUENCE [LARGE SCALE GENOMIC DNA]</scope>
    <source>
        <strain evidence="3 4">DSM 24787</strain>
    </source>
</reference>